<dbReference type="AlphaFoldDB" id="A0A8S9JZL5"/>
<name>A0A8S9JZL5_BRACR</name>
<protein>
    <submittedName>
        <fullName evidence="2">Uncharacterized protein</fullName>
    </submittedName>
</protein>
<accession>A0A8S9JZL5</accession>
<evidence type="ECO:0000313" key="2">
    <source>
        <dbReference type="EMBL" id="KAF2587574.1"/>
    </source>
</evidence>
<evidence type="ECO:0000256" key="1">
    <source>
        <dbReference type="SAM" id="SignalP"/>
    </source>
</evidence>
<organism evidence="2">
    <name type="scientific">Brassica cretica</name>
    <name type="common">Mustard</name>
    <dbReference type="NCBI Taxonomy" id="69181"/>
    <lineage>
        <taxon>Eukaryota</taxon>
        <taxon>Viridiplantae</taxon>
        <taxon>Streptophyta</taxon>
        <taxon>Embryophyta</taxon>
        <taxon>Tracheophyta</taxon>
        <taxon>Spermatophyta</taxon>
        <taxon>Magnoliopsida</taxon>
        <taxon>eudicotyledons</taxon>
        <taxon>Gunneridae</taxon>
        <taxon>Pentapetalae</taxon>
        <taxon>rosids</taxon>
        <taxon>malvids</taxon>
        <taxon>Brassicales</taxon>
        <taxon>Brassicaceae</taxon>
        <taxon>Brassiceae</taxon>
        <taxon>Brassica</taxon>
    </lineage>
</organism>
<gene>
    <name evidence="2" type="ORF">F2Q70_00037599</name>
</gene>
<dbReference type="EMBL" id="QGKY02000246">
    <property type="protein sequence ID" value="KAF2587574.1"/>
    <property type="molecule type" value="Genomic_DNA"/>
</dbReference>
<feature type="chain" id="PRO_5035732576" evidence="1">
    <location>
        <begin position="20"/>
        <end position="218"/>
    </location>
</feature>
<comment type="caution">
    <text evidence="2">The sequence shown here is derived from an EMBL/GenBank/DDBJ whole genome shotgun (WGS) entry which is preliminary data.</text>
</comment>
<feature type="signal peptide" evidence="1">
    <location>
        <begin position="1"/>
        <end position="19"/>
    </location>
</feature>
<proteinExistence type="predicted"/>
<keyword evidence="1" id="KW-0732">Signal</keyword>
<sequence>MMVTKAFSWMLILWNVGSTEIMVMKCIIYSNNIKEAKYNKGSQVVIIALPAYSLLNELLCYIKSSSTDDSAEAAKLSEEEEYLGKLSNTGSLDKKKGFAAPVLCQIAAASAIVYIFYRPRQWTPTSLHSKFGHFAESLKANFSKRSGRWYFGIFWWSFKTSPSRKGSNKGPMIDLKPLDLDAHFVECRQHGDYDDSAEAANLSKEEEYLGKLVLLFGD</sequence>
<reference evidence="2" key="1">
    <citation type="submission" date="2019-12" db="EMBL/GenBank/DDBJ databases">
        <title>Genome sequencing and annotation of Brassica cretica.</title>
        <authorList>
            <person name="Studholme D.J."/>
            <person name="Sarris P.F."/>
        </authorList>
    </citation>
    <scope>NUCLEOTIDE SEQUENCE</scope>
    <source>
        <strain evidence="2">PFS-102/07</strain>
        <tissue evidence="2">Leaf</tissue>
    </source>
</reference>